<evidence type="ECO:0000313" key="5">
    <source>
        <dbReference type="Proteomes" id="UP000276254"/>
    </source>
</evidence>
<evidence type="ECO:0000259" key="3">
    <source>
        <dbReference type="Pfam" id="PF13778"/>
    </source>
</evidence>
<dbReference type="KEGG" id="spha:D3Y57_02705"/>
<evidence type="ECO:0000256" key="1">
    <source>
        <dbReference type="ARBA" id="ARBA00022729"/>
    </source>
</evidence>
<dbReference type="InterPro" id="IPR025232">
    <property type="entry name" value="DUF4174"/>
</dbReference>
<proteinExistence type="predicted"/>
<keyword evidence="1 2" id="KW-0732">Signal</keyword>
<protein>
    <submittedName>
        <fullName evidence="4">DUF4174 domain-containing protein</fullName>
    </submittedName>
</protein>
<dbReference type="RefSeq" id="WP_121151116.1">
    <property type="nucleotide sequence ID" value="NZ_CP032828.1"/>
</dbReference>
<gene>
    <name evidence="4" type="ORF">D3Y57_02705</name>
</gene>
<dbReference type="EMBL" id="CP032828">
    <property type="protein sequence ID" value="AYJ84983.1"/>
    <property type="molecule type" value="Genomic_DNA"/>
</dbReference>
<geneLocation type="plasmid" evidence="4">
    <name>unnamed1</name>
</geneLocation>
<evidence type="ECO:0000256" key="2">
    <source>
        <dbReference type="SAM" id="SignalP"/>
    </source>
</evidence>
<feature type="chain" id="PRO_5019828701" evidence="2">
    <location>
        <begin position="21"/>
        <end position="135"/>
    </location>
</feature>
<dbReference type="Pfam" id="PF13778">
    <property type="entry name" value="DUF4174"/>
    <property type="match status" value="1"/>
</dbReference>
<dbReference type="Proteomes" id="UP000276254">
    <property type="component" value="Plasmid unnamed1"/>
</dbReference>
<accession>A0A494TD32</accession>
<reference evidence="4 5" key="1">
    <citation type="submission" date="2018-09" db="EMBL/GenBank/DDBJ databases">
        <title>Sphingomonas peninsula sp. nov., isolated from fildes peninsula, Antarctic soil.</title>
        <authorList>
            <person name="Yingchao G."/>
        </authorList>
    </citation>
    <scope>NUCLEOTIDE SEQUENCE [LARGE SCALE GENOMIC DNA]</scope>
    <source>
        <strain evidence="4 5">YZ-8</strain>
        <plasmid evidence="4 5">unnamed1</plasmid>
    </source>
</reference>
<keyword evidence="5" id="KW-1185">Reference proteome</keyword>
<feature type="signal peptide" evidence="2">
    <location>
        <begin position="1"/>
        <end position="20"/>
    </location>
</feature>
<dbReference type="OrthoDB" id="7362103at2"/>
<sequence>MRTATPIIVALGLISTVAAAAPTIEQMRRNRRVLIVTALAASDARVIEQQDVLIGWKHEAEDRDVTVVEVIGDQVHGASGNVSMLRRTRHLPINSFAVILIGKDGHEAIRSSKPLTGEMLSERIDVMPMRRAGQR</sequence>
<evidence type="ECO:0000313" key="4">
    <source>
        <dbReference type="EMBL" id="AYJ84983.1"/>
    </source>
</evidence>
<dbReference type="AlphaFoldDB" id="A0A494TD32"/>
<feature type="domain" description="DUF4174" evidence="3">
    <location>
        <begin position="24"/>
        <end position="131"/>
    </location>
</feature>
<name>A0A494TD32_SPHPE</name>
<organism evidence="4 5">
    <name type="scientific">Sphingomonas paeninsulae</name>
    <dbReference type="NCBI Taxonomy" id="2319844"/>
    <lineage>
        <taxon>Bacteria</taxon>
        <taxon>Pseudomonadati</taxon>
        <taxon>Pseudomonadota</taxon>
        <taxon>Alphaproteobacteria</taxon>
        <taxon>Sphingomonadales</taxon>
        <taxon>Sphingomonadaceae</taxon>
        <taxon>Sphingomonas</taxon>
    </lineage>
</organism>
<keyword evidence="4" id="KW-0614">Plasmid</keyword>